<organism evidence="8 9">
    <name type="scientific">Vitrella brassicaformis (strain CCMP3155)</name>
    <dbReference type="NCBI Taxonomy" id="1169540"/>
    <lineage>
        <taxon>Eukaryota</taxon>
        <taxon>Sar</taxon>
        <taxon>Alveolata</taxon>
        <taxon>Colpodellida</taxon>
        <taxon>Vitrellaceae</taxon>
        <taxon>Vitrella</taxon>
    </lineage>
</organism>
<protein>
    <recommendedName>
        <fullName evidence="7">Fe2OG dioxygenase domain-containing protein</fullName>
    </recommendedName>
</protein>
<keyword evidence="3" id="KW-0560">Oxidoreductase</keyword>
<feature type="region of interest" description="Disordered" evidence="6">
    <location>
        <begin position="105"/>
        <end position="136"/>
    </location>
</feature>
<feature type="binding site" evidence="5">
    <location>
        <position position="42"/>
    </location>
    <ligand>
        <name>Fe cation</name>
        <dbReference type="ChEBI" id="CHEBI:24875"/>
        <note>catalytic</note>
    </ligand>
</feature>
<feature type="domain" description="Fe2OG dioxygenase" evidence="7">
    <location>
        <begin position="22"/>
        <end position="142"/>
    </location>
</feature>
<evidence type="ECO:0000256" key="2">
    <source>
        <dbReference type="ARBA" id="ARBA00022964"/>
    </source>
</evidence>
<evidence type="ECO:0000256" key="6">
    <source>
        <dbReference type="SAM" id="MobiDB-lite"/>
    </source>
</evidence>
<feature type="binding site" evidence="5">
    <location>
        <position position="96"/>
    </location>
    <ligand>
        <name>Fe cation</name>
        <dbReference type="ChEBI" id="CHEBI:24875"/>
        <note>catalytic</note>
    </ligand>
</feature>
<dbReference type="Pfam" id="PF13532">
    <property type="entry name" value="2OG-FeII_Oxy_2"/>
    <property type="match status" value="1"/>
</dbReference>
<dbReference type="GO" id="GO:0035513">
    <property type="term" value="P:oxidative RNA demethylation"/>
    <property type="evidence" value="ECO:0007669"/>
    <property type="project" value="TreeGrafter"/>
</dbReference>
<dbReference type="PANTHER" id="PTHR16557">
    <property type="entry name" value="ALKYLATED DNA REPAIR PROTEIN ALKB-RELATED"/>
    <property type="match status" value="1"/>
</dbReference>
<dbReference type="PROSITE" id="PS51471">
    <property type="entry name" value="FE2OG_OXY"/>
    <property type="match status" value="1"/>
</dbReference>
<dbReference type="SUPFAM" id="SSF51197">
    <property type="entry name" value="Clavaminate synthase-like"/>
    <property type="match status" value="1"/>
</dbReference>
<dbReference type="InterPro" id="IPR027450">
    <property type="entry name" value="AlkB-like"/>
</dbReference>
<evidence type="ECO:0000313" key="8">
    <source>
        <dbReference type="EMBL" id="CEL93573.1"/>
    </source>
</evidence>
<dbReference type="PhylomeDB" id="A0A0G4EDZ5"/>
<accession>A0A0G4EDZ5</accession>
<keyword evidence="4 5" id="KW-0408">Iron</keyword>
<dbReference type="InParanoid" id="A0A0G4EDZ5"/>
<dbReference type="InterPro" id="IPR037151">
    <property type="entry name" value="AlkB-like_sf"/>
</dbReference>
<dbReference type="GO" id="GO:0005737">
    <property type="term" value="C:cytoplasm"/>
    <property type="evidence" value="ECO:0007669"/>
    <property type="project" value="TreeGrafter"/>
</dbReference>
<dbReference type="PANTHER" id="PTHR16557:SF11">
    <property type="entry name" value="ALPHA-KETOGLUTARATE-DEPENDENT DIOXYGENASE ALKB"/>
    <property type="match status" value="1"/>
</dbReference>
<dbReference type="Gene3D" id="2.60.120.590">
    <property type="entry name" value="Alpha-ketoglutarate-dependent dioxygenase AlkB-like"/>
    <property type="match status" value="1"/>
</dbReference>
<dbReference type="AlphaFoldDB" id="A0A0G4EDZ5"/>
<dbReference type="VEuPathDB" id="CryptoDB:Vbra_11281"/>
<name>A0A0G4EDZ5_VITBC</name>
<dbReference type="Proteomes" id="UP000041254">
    <property type="component" value="Unassembled WGS sequence"/>
</dbReference>
<proteinExistence type="predicted"/>
<dbReference type="InterPro" id="IPR005123">
    <property type="entry name" value="Oxoglu/Fe-dep_dioxygenase_dom"/>
</dbReference>
<evidence type="ECO:0000313" key="9">
    <source>
        <dbReference type="Proteomes" id="UP000041254"/>
    </source>
</evidence>
<evidence type="ECO:0000256" key="4">
    <source>
        <dbReference type="ARBA" id="ARBA00023004"/>
    </source>
</evidence>
<evidence type="ECO:0000259" key="7">
    <source>
        <dbReference type="PROSITE" id="PS51471"/>
    </source>
</evidence>
<keyword evidence="9" id="KW-1185">Reference proteome</keyword>
<evidence type="ECO:0000256" key="5">
    <source>
        <dbReference type="PIRSR" id="PIRSR604574-2"/>
    </source>
</evidence>
<gene>
    <name evidence="8" type="ORF">Vbra_11281</name>
</gene>
<dbReference type="InterPro" id="IPR004574">
    <property type="entry name" value="Alkb"/>
</dbReference>
<keyword evidence="1 5" id="KW-0479">Metal-binding</keyword>
<keyword evidence="2" id="KW-0223">Dioxygenase</keyword>
<comment type="cofactor">
    <cofactor evidence="5">
        <name>Fe(2+)</name>
        <dbReference type="ChEBI" id="CHEBI:29033"/>
    </cofactor>
    <text evidence="5">Binds 1 Fe(2+) ion per subunit.</text>
</comment>
<dbReference type="OrthoDB" id="333807at2759"/>
<feature type="binding site" evidence="5">
    <location>
        <position position="40"/>
    </location>
    <ligand>
        <name>Fe cation</name>
        <dbReference type="ChEBI" id="CHEBI:24875"/>
        <note>catalytic</note>
    </ligand>
</feature>
<sequence length="177" mass="18695">MTELSRQCQLLAQELHLTGDYTPQAAIVNLYRRTDRLRGHQDDAETDATSPLVSISLGLPGLFLVGGDTRQLSPQPVVLRGGDVLLLASTARKSLHGIAAIMDPQPGAKTEHGEQDGGEPAPPTAAGAGAGRRWQESTAVGSLEGLSGDERVGLMDLLAKTRINLSIRQVNQGGRVT</sequence>
<dbReference type="GO" id="GO:0008198">
    <property type="term" value="F:ferrous iron binding"/>
    <property type="evidence" value="ECO:0007669"/>
    <property type="project" value="TreeGrafter"/>
</dbReference>
<dbReference type="EMBL" id="CDMY01000179">
    <property type="protein sequence ID" value="CEL93573.1"/>
    <property type="molecule type" value="Genomic_DNA"/>
</dbReference>
<dbReference type="GO" id="GO:0035516">
    <property type="term" value="F:broad specificity oxidative DNA demethylase activity"/>
    <property type="evidence" value="ECO:0007669"/>
    <property type="project" value="TreeGrafter"/>
</dbReference>
<evidence type="ECO:0000256" key="3">
    <source>
        <dbReference type="ARBA" id="ARBA00023002"/>
    </source>
</evidence>
<evidence type="ECO:0000256" key="1">
    <source>
        <dbReference type="ARBA" id="ARBA00022723"/>
    </source>
</evidence>
<dbReference type="GO" id="GO:0035515">
    <property type="term" value="F:oxidative RNA demethylase activity"/>
    <property type="evidence" value="ECO:0007669"/>
    <property type="project" value="TreeGrafter"/>
</dbReference>
<reference evidence="8 9" key="1">
    <citation type="submission" date="2014-11" db="EMBL/GenBank/DDBJ databases">
        <authorList>
            <person name="Zhu J."/>
            <person name="Qi W."/>
            <person name="Song R."/>
        </authorList>
    </citation>
    <scope>NUCLEOTIDE SEQUENCE [LARGE SCALE GENOMIC DNA]</scope>
</reference>